<dbReference type="SUPFAM" id="SSF50494">
    <property type="entry name" value="Trypsin-like serine proteases"/>
    <property type="match status" value="1"/>
</dbReference>
<evidence type="ECO:0000256" key="4">
    <source>
        <dbReference type="ARBA" id="ARBA00022825"/>
    </source>
</evidence>
<proteinExistence type="inferred from homology"/>
<dbReference type="AlphaFoldDB" id="A0A9D4SCC4"/>
<dbReference type="InterPro" id="IPR033116">
    <property type="entry name" value="TRYPSIN_SER"/>
</dbReference>
<dbReference type="Gene3D" id="2.40.10.10">
    <property type="entry name" value="Trypsin-like serine proteases"/>
    <property type="match status" value="1"/>
</dbReference>
<evidence type="ECO:0000256" key="3">
    <source>
        <dbReference type="ARBA" id="ARBA00022801"/>
    </source>
</evidence>
<dbReference type="PROSITE" id="PS00134">
    <property type="entry name" value="TRYPSIN_HIS"/>
    <property type="match status" value="1"/>
</dbReference>
<comment type="caution">
    <text evidence="9">The sequence shown here is derived from an EMBL/GenBank/DDBJ whole genome shotgun (WGS) entry which is preliminary data.</text>
</comment>
<dbReference type="InterPro" id="IPR001314">
    <property type="entry name" value="Peptidase_S1A"/>
</dbReference>
<dbReference type="Pfam" id="PF00089">
    <property type="entry name" value="Trypsin"/>
    <property type="match status" value="1"/>
</dbReference>
<dbReference type="PANTHER" id="PTHR24276:SF91">
    <property type="entry name" value="AT26814P-RELATED"/>
    <property type="match status" value="1"/>
</dbReference>
<feature type="domain" description="Peptidase S1" evidence="8">
    <location>
        <begin position="118"/>
        <end position="345"/>
    </location>
</feature>
<dbReference type="EMBL" id="SDOV01000010">
    <property type="protein sequence ID" value="KAH7636501.1"/>
    <property type="molecule type" value="Genomic_DNA"/>
</dbReference>
<keyword evidence="5" id="KW-1015">Disulfide bond</keyword>
<evidence type="ECO:0000256" key="5">
    <source>
        <dbReference type="ARBA" id="ARBA00023157"/>
    </source>
</evidence>
<organism evidence="9">
    <name type="scientific">Dermatophagoides farinae</name>
    <name type="common">American house dust mite</name>
    <dbReference type="NCBI Taxonomy" id="6954"/>
    <lineage>
        <taxon>Eukaryota</taxon>
        <taxon>Metazoa</taxon>
        <taxon>Ecdysozoa</taxon>
        <taxon>Arthropoda</taxon>
        <taxon>Chelicerata</taxon>
        <taxon>Arachnida</taxon>
        <taxon>Acari</taxon>
        <taxon>Acariformes</taxon>
        <taxon>Sarcoptiformes</taxon>
        <taxon>Astigmata</taxon>
        <taxon>Psoroptidia</taxon>
        <taxon>Analgoidea</taxon>
        <taxon>Pyroglyphidae</taxon>
        <taxon>Dermatophagoidinae</taxon>
        <taxon>Dermatophagoides</taxon>
    </lineage>
</organism>
<evidence type="ECO:0000259" key="8">
    <source>
        <dbReference type="PROSITE" id="PS50240"/>
    </source>
</evidence>
<evidence type="ECO:0000313" key="9">
    <source>
        <dbReference type="EMBL" id="KAH7636501.1"/>
    </source>
</evidence>
<dbReference type="PRINTS" id="PR00722">
    <property type="entry name" value="CHYMOTRYPSIN"/>
</dbReference>
<keyword evidence="2 6" id="KW-0645">Protease</keyword>
<accession>A0A9D4SCC4</accession>
<dbReference type="GO" id="GO:0004252">
    <property type="term" value="F:serine-type endopeptidase activity"/>
    <property type="evidence" value="ECO:0007669"/>
    <property type="project" value="InterPro"/>
</dbReference>
<reference evidence="9" key="2">
    <citation type="journal article" date="2021" name="World Allergy Organ. J.">
        <title>Chromosome-level assembly of Dermatophagoides farinae genome and transcriptome reveals two novel allergens Der f 37 and Der f 39.</title>
        <authorList>
            <person name="Chen J."/>
            <person name="Cai Z."/>
            <person name="Fan D."/>
            <person name="Hu J."/>
            <person name="Hou Y."/>
            <person name="He Y."/>
            <person name="Zhang Z."/>
            <person name="Zhao Z."/>
            <person name="Gao P."/>
            <person name="Hu W."/>
            <person name="Sun J."/>
            <person name="Li J."/>
            <person name="Ji K."/>
        </authorList>
    </citation>
    <scope>NUCLEOTIDE SEQUENCE</scope>
    <source>
        <strain evidence="9">JKM2019</strain>
    </source>
</reference>
<name>A0A9D4SCC4_DERFA</name>
<dbReference type="InterPro" id="IPR001254">
    <property type="entry name" value="Trypsin_dom"/>
</dbReference>
<keyword evidence="3 6" id="KW-0378">Hydrolase</keyword>
<dbReference type="PROSITE" id="PS50240">
    <property type="entry name" value="TRYPSIN_DOM"/>
    <property type="match status" value="1"/>
</dbReference>
<dbReference type="InterPro" id="IPR009003">
    <property type="entry name" value="Peptidase_S1_PA"/>
</dbReference>
<dbReference type="PROSITE" id="PS00135">
    <property type="entry name" value="TRYPSIN_SER"/>
    <property type="match status" value="1"/>
</dbReference>
<sequence>MTLSFVLAVKFFLIYLFSSYLWSSFSQSGSNYNDEDATMNDVADYGGGGGGGGLIRWPSLSEIIPSSLDHYHHNNNSMNDTFGGYCTNDDNLIPMTNLEKNLSCHTVNIEENGDDERIVNGTPVGIGQRLYQIALFRRNKFVCGGSFITRRFILTAAHCVRGYKPEDFKIRYASRQYDSGPTMAIHSIFIHPDYNAALVQNDIALLRLSYPLPKIPLLIGTATLNEDVNNELESNQSVIVSGWGRTGRSLPISKRLLMATLKIVDKQQCKQQWESMFNVNTESMICAADIDRSACNGDSGGPLTTMDDKLIGIVSVGSSTCLSLKRPNVYTNVAYFHDWIQKTINEHF</sequence>
<evidence type="ECO:0000256" key="6">
    <source>
        <dbReference type="RuleBase" id="RU363034"/>
    </source>
</evidence>
<dbReference type="FunFam" id="2.40.10.10:FF:000068">
    <property type="entry name" value="transmembrane protease serine 2"/>
    <property type="match status" value="1"/>
</dbReference>
<keyword evidence="4 6" id="KW-0720">Serine protease</keyword>
<keyword evidence="7" id="KW-0732">Signal</keyword>
<evidence type="ECO:0000256" key="7">
    <source>
        <dbReference type="SAM" id="SignalP"/>
    </source>
</evidence>
<evidence type="ECO:0000256" key="1">
    <source>
        <dbReference type="ARBA" id="ARBA00007664"/>
    </source>
</evidence>
<reference evidence="9" key="1">
    <citation type="submission" date="2020-06" db="EMBL/GenBank/DDBJ databases">
        <authorList>
            <person name="Ji K."/>
            <person name="Li J."/>
        </authorList>
    </citation>
    <scope>NUCLEOTIDE SEQUENCE</scope>
    <source>
        <strain evidence="9">JKM2019</strain>
        <tissue evidence="9">Whole body</tissue>
    </source>
</reference>
<dbReference type="InterPro" id="IPR018114">
    <property type="entry name" value="TRYPSIN_HIS"/>
</dbReference>
<dbReference type="SMART" id="SM00020">
    <property type="entry name" value="Tryp_SPc"/>
    <property type="match status" value="1"/>
</dbReference>
<dbReference type="PANTHER" id="PTHR24276">
    <property type="entry name" value="POLYSERASE-RELATED"/>
    <property type="match status" value="1"/>
</dbReference>
<dbReference type="Proteomes" id="UP000828236">
    <property type="component" value="Unassembled WGS sequence"/>
</dbReference>
<evidence type="ECO:0000256" key="2">
    <source>
        <dbReference type="ARBA" id="ARBA00022670"/>
    </source>
</evidence>
<dbReference type="InterPro" id="IPR043504">
    <property type="entry name" value="Peptidase_S1_PA_chymotrypsin"/>
</dbReference>
<dbReference type="FunFam" id="2.40.10.10:FF:000036">
    <property type="entry name" value="Trypsin beta"/>
    <property type="match status" value="1"/>
</dbReference>
<feature type="signal peptide" evidence="7">
    <location>
        <begin position="1"/>
        <end position="26"/>
    </location>
</feature>
<dbReference type="GO" id="GO:0006508">
    <property type="term" value="P:proteolysis"/>
    <property type="evidence" value="ECO:0007669"/>
    <property type="project" value="UniProtKB-KW"/>
</dbReference>
<dbReference type="CDD" id="cd00190">
    <property type="entry name" value="Tryp_SPc"/>
    <property type="match status" value="1"/>
</dbReference>
<comment type="similarity">
    <text evidence="1">Belongs to the peptidase S1 family.</text>
</comment>
<feature type="chain" id="PRO_5038461996" evidence="7">
    <location>
        <begin position="27"/>
        <end position="348"/>
    </location>
</feature>
<protein>
    <submittedName>
        <fullName evidence="9">Group 9 mite allergen-like protein</fullName>
    </submittedName>
</protein>
<dbReference type="InterPro" id="IPR050430">
    <property type="entry name" value="Peptidase_S1"/>
</dbReference>
<dbReference type="OrthoDB" id="6503465at2759"/>
<gene>
    <name evidence="9" type="ORF">HUG17_10471</name>
</gene>